<protein>
    <recommendedName>
        <fullName evidence="4">Inhibitor I9 domain-containing protein</fullName>
    </recommendedName>
</protein>
<gene>
    <name evidence="2" type="ORF">CU098_010785</name>
</gene>
<dbReference type="Proteomes" id="UP000253551">
    <property type="component" value="Unassembled WGS sequence"/>
</dbReference>
<dbReference type="InterPro" id="IPR037045">
    <property type="entry name" value="S8pro/Inhibitor_I9_sf"/>
</dbReference>
<organism evidence="2 3">
    <name type="scientific">Rhizopus stolonifer</name>
    <name type="common">Rhizopus nigricans</name>
    <dbReference type="NCBI Taxonomy" id="4846"/>
    <lineage>
        <taxon>Eukaryota</taxon>
        <taxon>Fungi</taxon>
        <taxon>Fungi incertae sedis</taxon>
        <taxon>Mucoromycota</taxon>
        <taxon>Mucoromycotina</taxon>
        <taxon>Mucoromycetes</taxon>
        <taxon>Mucorales</taxon>
        <taxon>Mucorineae</taxon>
        <taxon>Rhizopodaceae</taxon>
        <taxon>Rhizopus</taxon>
    </lineage>
</organism>
<dbReference type="GO" id="GO:0042144">
    <property type="term" value="P:vacuole fusion, non-autophagic"/>
    <property type="evidence" value="ECO:0007669"/>
    <property type="project" value="TreeGrafter"/>
</dbReference>
<dbReference type="SUPFAM" id="SSF54897">
    <property type="entry name" value="Protease propeptides/inhibitors"/>
    <property type="match status" value="1"/>
</dbReference>
<dbReference type="PANTHER" id="PTHR28288">
    <property type="entry name" value="PROTEASE B INHIBITOR 2"/>
    <property type="match status" value="1"/>
</dbReference>
<dbReference type="InterPro" id="IPR052471">
    <property type="entry name" value="PBI_I9"/>
</dbReference>
<comment type="caution">
    <text evidence="2">The sequence shown here is derived from an EMBL/GenBank/DDBJ whole genome shotgun (WGS) entry which is preliminary data.</text>
</comment>
<dbReference type="GO" id="GO:0004866">
    <property type="term" value="F:endopeptidase inhibitor activity"/>
    <property type="evidence" value="ECO:0007669"/>
    <property type="project" value="TreeGrafter"/>
</dbReference>
<proteinExistence type="inferred from homology"/>
<accession>A0A367KTB3</accession>
<evidence type="ECO:0000313" key="3">
    <source>
        <dbReference type="Proteomes" id="UP000253551"/>
    </source>
</evidence>
<evidence type="ECO:0000313" key="2">
    <source>
        <dbReference type="EMBL" id="RCI05443.1"/>
    </source>
</evidence>
<name>A0A367KTB3_RHIST</name>
<comment type="similarity">
    <text evidence="1">Belongs to the protease inhibitor I9 family.</text>
</comment>
<keyword evidence="3" id="KW-1185">Reference proteome</keyword>
<dbReference type="OrthoDB" id="5518345at2759"/>
<dbReference type="Gene3D" id="3.30.70.80">
    <property type="entry name" value="Peptidase S8 propeptide/proteinase inhibitor I9"/>
    <property type="match status" value="1"/>
</dbReference>
<dbReference type="AlphaFoldDB" id="A0A367KTB3"/>
<evidence type="ECO:0008006" key="4">
    <source>
        <dbReference type="Google" id="ProtNLM"/>
    </source>
</evidence>
<dbReference type="PANTHER" id="PTHR28288:SF1">
    <property type="entry name" value="INHIBITOR I9 DOMAIN-CONTAINING PROTEIN"/>
    <property type="match status" value="1"/>
</dbReference>
<dbReference type="EMBL" id="PJQM01000386">
    <property type="protein sequence ID" value="RCI05443.1"/>
    <property type="molecule type" value="Genomic_DNA"/>
</dbReference>
<sequence>MVAVDVKYIMAFKDSANDETFEQARKDIEGMGGKIDYEYRSALKAVSFTLPNEDVTILSEKEYSDFIEQDKSVHTFE</sequence>
<reference evidence="2 3" key="1">
    <citation type="journal article" date="2018" name="G3 (Bethesda)">
        <title>Phylogenetic and Phylogenomic Definition of Rhizopus Species.</title>
        <authorList>
            <person name="Gryganskyi A.P."/>
            <person name="Golan J."/>
            <person name="Dolatabadi S."/>
            <person name="Mondo S."/>
            <person name="Robb S."/>
            <person name="Idnurm A."/>
            <person name="Muszewska A."/>
            <person name="Steczkiewicz K."/>
            <person name="Masonjones S."/>
            <person name="Liao H.L."/>
            <person name="Gajdeczka M.T."/>
            <person name="Anike F."/>
            <person name="Vuek A."/>
            <person name="Anishchenko I.M."/>
            <person name="Voigt K."/>
            <person name="de Hoog G.S."/>
            <person name="Smith M.E."/>
            <person name="Heitman J."/>
            <person name="Vilgalys R."/>
            <person name="Stajich J.E."/>
        </authorList>
    </citation>
    <scope>NUCLEOTIDE SEQUENCE [LARGE SCALE GENOMIC DNA]</scope>
    <source>
        <strain evidence="2 3">LSU 92-RS-03</strain>
    </source>
</reference>
<evidence type="ECO:0000256" key="1">
    <source>
        <dbReference type="ARBA" id="ARBA00038069"/>
    </source>
</evidence>